<dbReference type="Proteomes" id="UP000187181">
    <property type="component" value="Unassembled WGS sequence"/>
</dbReference>
<dbReference type="EMBL" id="FTPP01000002">
    <property type="protein sequence ID" value="SIT92392.1"/>
    <property type="molecule type" value="Genomic_DNA"/>
</dbReference>
<dbReference type="RefSeq" id="WP_076669780.1">
    <property type="nucleotide sequence ID" value="NZ_FTPP01000002.1"/>
</dbReference>
<gene>
    <name evidence="1" type="ORF">SAMN05444128_2831</name>
</gene>
<dbReference type="PROSITE" id="PS51257">
    <property type="entry name" value="PROKAR_LIPOPROTEIN"/>
    <property type="match status" value="1"/>
</dbReference>
<dbReference type="OrthoDB" id="163809at2"/>
<accession>A0A1R3XL31</accession>
<protein>
    <recommendedName>
        <fullName evidence="3">Lipoprotein</fullName>
    </recommendedName>
</protein>
<sequence>MKNVLFVALLILLLACSKEDLGTVNARLGQIIRLKEGQAALYNNSGVGAVQVVRLKVMEVSDGRCPSDVFCVTYGKVEVKLRLETGTGIGETMTMCLGYCYGSSHFEDEARAMVNAIPYKITLLEVSPPPRLQDKTSHIEEVQLVLERL</sequence>
<keyword evidence="2" id="KW-1185">Reference proteome</keyword>
<evidence type="ECO:0000313" key="2">
    <source>
        <dbReference type="Proteomes" id="UP000187181"/>
    </source>
</evidence>
<dbReference type="AlphaFoldDB" id="A0A1R3XL31"/>
<reference evidence="2" key="1">
    <citation type="submission" date="2017-01" db="EMBL/GenBank/DDBJ databases">
        <authorList>
            <person name="Varghese N."/>
            <person name="Submissions S."/>
        </authorList>
    </citation>
    <scope>NUCLEOTIDE SEQUENCE [LARGE SCALE GENOMIC DNA]</scope>
    <source>
        <strain evidence="2">LP100</strain>
    </source>
</reference>
<organism evidence="1 2">
    <name type="scientific">Pontibacter indicus</name>
    <dbReference type="NCBI Taxonomy" id="1317125"/>
    <lineage>
        <taxon>Bacteria</taxon>
        <taxon>Pseudomonadati</taxon>
        <taxon>Bacteroidota</taxon>
        <taxon>Cytophagia</taxon>
        <taxon>Cytophagales</taxon>
        <taxon>Hymenobacteraceae</taxon>
        <taxon>Pontibacter</taxon>
    </lineage>
</organism>
<proteinExistence type="predicted"/>
<dbReference type="STRING" id="1317125.SAMN05444128_2831"/>
<evidence type="ECO:0008006" key="3">
    <source>
        <dbReference type="Google" id="ProtNLM"/>
    </source>
</evidence>
<name>A0A1R3XL31_9BACT</name>
<evidence type="ECO:0000313" key="1">
    <source>
        <dbReference type="EMBL" id="SIT92392.1"/>
    </source>
</evidence>